<dbReference type="EMBL" id="AFPU01000001">
    <property type="protein sequence ID" value="EGP94027.1"/>
    <property type="molecule type" value="Genomic_DNA"/>
</dbReference>
<feature type="compositionally biased region" description="Basic residues" evidence="1">
    <location>
        <begin position="111"/>
        <end position="141"/>
    </location>
</feature>
<dbReference type="AlphaFoldDB" id="F9CXR1"/>
<keyword evidence="3" id="KW-1185">Reference proteome</keyword>
<proteinExistence type="predicted"/>
<sequence length="141" mass="17004">MDEKEEEWMEATNLVLKTLEDWGSNSKFIWFRELHRISDVDKGQLRNILNELKKSKDVKQMHGTNNRIFFCLSKYYTKCHDAEFRFKGKPIMLRDGSKVKVIQSETNATARTRKRIEKQHKKRQVRSYTRMKSKNRRPHKS</sequence>
<name>F9CXR1_9ARCH</name>
<accession>F9CXR1</accession>
<dbReference type="Proteomes" id="UP000004440">
    <property type="component" value="Unassembled WGS sequence"/>
</dbReference>
<evidence type="ECO:0000256" key="1">
    <source>
        <dbReference type="SAM" id="MobiDB-lite"/>
    </source>
</evidence>
<organism evidence="2 3">
    <name type="scientific">Nitrosarchaeum koreense MY1</name>
    <dbReference type="NCBI Taxonomy" id="1001994"/>
    <lineage>
        <taxon>Archaea</taxon>
        <taxon>Nitrososphaerota</taxon>
        <taxon>Nitrososphaeria</taxon>
        <taxon>Nitrosopumilales</taxon>
        <taxon>Nitrosopumilaceae</taxon>
        <taxon>Nitrosarchaeum</taxon>
    </lineage>
</organism>
<evidence type="ECO:0000313" key="3">
    <source>
        <dbReference type="Proteomes" id="UP000004440"/>
    </source>
</evidence>
<evidence type="ECO:0000313" key="2">
    <source>
        <dbReference type="EMBL" id="EGP94027.1"/>
    </source>
</evidence>
<reference evidence="2 3" key="1">
    <citation type="journal article" date="2011" name="J. Bacteriol.">
        <title>Genome Sequence of an Ammonia-Oxidizing Soil Archaeon, "Candidatus Nitrosoarchaeum koreensis" MY1.</title>
        <authorList>
            <person name="Kim B.K."/>
            <person name="Jung M.Y."/>
            <person name="Yu D.S."/>
            <person name="Park S.J."/>
            <person name="Oh T.K."/>
            <person name="Rhee S.K."/>
            <person name="Kim J.F."/>
        </authorList>
    </citation>
    <scope>NUCLEOTIDE SEQUENCE [LARGE SCALE GENOMIC DNA]</scope>
    <source>
        <strain evidence="2 3">MY1</strain>
    </source>
</reference>
<gene>
    <name evidence="2" type="ORF">MY1_1269</name>
</gene>
<dbReference type="PATRIC" id="fig|1001994.6.peg.1257"/>
<dbReference type="OrthoDB" id="4921at2157"/>
<dbReference type="RefSeq" id="WP_007550921.1">
    <property type="nucleotide sequence ID" value="NZ_AFPU01000001.1"/>
</dbReference>
<feature type="region of interest" description="Disordered" evidence="1">
    <location>
        <begin position="104"/>
        <end position="141"/>
    </location>
</feature>
<protein>
    <submittedName>
        <fullName evidence="2">Uncharacterized protein</fullName>
    </submittedName>
</protein>
<comment type="caution">
    <text evidence="2">The sequence shown here is derived from an EMBL/GenBank/DDBJ whole genome shotgun (WGS) entry which is preliminary data.</text>
</comment>